<dbReference type="SUPFAM" id="SSF52540">
    <property type="entry name" value="P-loop containing nucleoside triphosphate hydrolases"/>
    <property type="match status" value="1"/>
</dbReference>
<dbReference type="InterPro" id="IPR003439">
    <property type="entry name" value="ABC_transporter-like_ATP-bd"/>
</dbReference>
<evidence type="ECO:0000313" key="4">
    <source>
        <dbReference type="EMBL" id="PKW20376.1"/>
    </source>
</evidence>
<dbReference type="PROSITE" id="PS50893">
    <property type="entry name" value="ABC_TRANSPORTER_2"/>
    <property type="match status" value="1"/>
</dbReference>
<evidence type="ECO:0000313" key="7">
    <source>
        <dbReference type="Proteomes" id="UP000275027"/>
    </source>
</evidence>
<evidence type="ECO:0000256" key="1">
    <source>
        <dbReference type="ARBA" id="ARBA00022741"/>
    </source>
</evidence>
<evidence type="ECO:0000313" key="6">
    <source>
        <dbReference type="Proteomes" id="UP000233767"/>
    </source>
</evidence>
<organism evidence="5 7">
    <name type="scientific">Flavobacterium lindanitolerans</name>
    <dbReference type="NCBI Taxonomy" id="428988"/>
    <lineage>
        <taxon>Bacteria</taxon>
        <taxon>Pseudomonadati</taxon>
        <taxon>Bacteroidota</taxon>
        <taxon>Flavobacteriia</taxon>
        <taxon>Flavobacteriales</taxon>
        <taxon>Flavobacteriaceae</taxon>
        <taxon>Flavobacterium</taxon>
    </lineage>
</organism>
<dbReference type="PANTHER" id="PTHR24220:SF659">
    <property type="entry name" value="TRANSPORTER, PUTATIVE-RELATED"/>
    <property type="match status" value="1"/>
</dbReference>
<dbReference type="PANTHER" id="PTHR24220">
    <property type="entry name" value="IMPORT ATP-BINDING PROTEIN"/>
    <property type="match status" value="1"/>
</dbReference>
<dbReference type="Proteomes" id="UP000233767">
    <property type="component" value="Unassembled WGS sequence"/>
</dbReference>
<name>A0A497U1K8_9FLAO</name>
<reference evidence="4 6" key="1">
    <citation type="submission" date="2017-12" db="EMBL/GenBank/DDBJ databases">
        <title>Genomic Encyclopedia of Type Strains, Phase III (KMG-III): the genomes of soil and plant-associated and newly described type strains.</title>
        <authorList>
            <person name="Whitman W."/>
        </authorList>
    </citation>
    <scope>NUCLEOTIDE SEQUENCE [LARGE SCALE GENOMIC DNA]</scope>
    <source>
        <strain evidence="4 6">IP-10</strain>
    </source>
</reference>
<proteinExistence type="predicted"/>
<dbReference type="GO" id="GO:0016887">
    <property type="term" value="F:ATP hydrolysis activity"/>
    <property type="evidence" value="ECO:0007669"/>
    <property type="project" value="InterPro"/>
</dbReference>
<gene>
    <name evidence="4" type="ORF">B0G92_3088</name>
    <name evidence="5" type="ORF">CLV50_2940</name>
</gene>
<dbReference type="GO" id="GO:0005886">
    <property type="term" value="C:plasma membrane"/>
    <property type="evidence" value="ECO:0007669"/>
    <property type="project" value="TreeGrafter"/>
</dbReference>
<dbReference type="Gene3D" id="3.40.50.300">
    <property type="entry name" value="P-loop containing nucleotide triphosphate hydrolases"/>
    <property type="match status" value="1"/>
</dbReference>
<feature type="domain" description="ABC transporter" evidence="3">
    <location>
        <begin position="12"/>
        <end position="219"/>
    </location>
</feature>
<dbReference type="InterPro" id="IPR003593">
    <property type="entry name" value="AAA+_ATPase"/>
</dbReference>
<dbReference type="InterPro" id="IPR015854">
    <property type="entry name" value="ABC_transpr_LolD-like"/>
</dbReference>
<evidence type="ECO:0000313" key="5">
    <source>
        <dbReference type="EMBL" id="RLJ23667.1"/>
    </source>
</evidence>
<dbReference type="Proteomes" id="UP000275027">
    <property type="component" value="Unassembled WGS sequence"/>
</dbReference>
<evidence type="ECO:0000256" key="2">
    <source>
        <dbReference type="ARBA" id="ARBA00022840"/>
    </source>
</evidence>
<dbReference type="EMBL" id="PJND01000010">
    <property type="protein sequence ID" value="PKW20376.1"/>
    <property type="molecule type" value="Genomic_DNA"/>
</dbReference>
<dbReference type="InterPro" id="IPR027417">
    <property type="entry name" value="P-loop_NTPase"/>
</dbReference>
<evidence type="ECO:0000259" key="3">
    <source>
        <dbReference type="PROSITE" id="PS50893"/>
    </source>
</evidence>
<dbReference type="EMBL" id="RCCB01000014">
    <property type="protein sequence ID" value="RLJ23667.1"/>
    <property type="molecule type" value="Genomic_DNA"/>
</dbReference>
<keyword evidence="1" id="KW-0547">Nucleotide-binding</keyword>
<protein>
    <submittedName>
        <fullName evidence="4 5">ABC transport system ATP-binding protein</fullName>
    </submittedName>
</protein>
<sequence>MQALAEMTLVMIQTKNLAFSYNGKANFNFPDISLNSGEVLLITGGSGKGKTTLLHLLGGLLKAQSGSIRIGDVNIETLSNKNLDKFRGKNIGLILQQSHFVEAFSVFENVVLSSWLATGRKADEKAKLLLAELGLSDQIHKLTSRLSIGQQQRVSIARALVNEPQLLLADEPTSSLDDENAYKVADLLSQLSKEYGAALIIVTHDQRLKDRFSNQITLA</sequence>
<dbReference type="GO" id="GO:0005524">
    <property type="term" value="F:ATP binding"/>
    <property type="evidence" value="ECO:0007669"/>
    <property type="project" value="UniProtKB-KW"/>
</dbReference>
<comment type="caution">
    <text evidence="5">The sequence shown here is derived from an EMBL/GenBank/DDBJ whole genome shotgun (WGS) entry which is preliminary data.</text>
</comment>
<keyword evidence="6" id="KW-1185">Reference proteome</keyword>
<dbReference type="GO" id="GO:0022857">
    <property type="term" value="F:transmembrane transporter activity"/>
    <property type="evidence" value="ECO:0007669"/>
    <property type="project" value="TreeGrafter"/>
</dbReference>
<reference evidence="5 7" key="2">
    <citation type="submission" date="2018-10" db="EMBL/GenBank/DDBJ databases">
        <title>Genomic Encyclopedia of Archaeal and Bacterial Type Strains, Phase II (KMG-II): from individual species to whole genera.</title>
        <authorList>
            <person name="Goeker M."/>
        </authorList>
    </citation>
    <scope>NUCLEOTIDE SEQUENCE [LARGE SCALE GENOMIC DNA]</scope>
    <source>
        <strain evidence="5 7">DSM 21886</strain>
    </source>
</reference>
<accession>A0A497U1K8</accession>
<dbReference type="Pfam" id="PF00005">
    <property type="entry name" value="ABC_tran"/>
    <property type="match status" value="1"/>
</dbReference>
<keyword evidence="2 5" id="KW-0067">ATP-binding</keyword>
<dbReference type="SMART" id="SM00382">
    <property type="entry name" value="AAA"/>
    <property type="match status" value="1"/>
</dbReference>
<dbReference type="AlphaFoldDB" id="A0A497U1K8"/>